<dbReference type="GO" id="GO:0005634">
    <property type="term" value="C:nucleus"/>
    <property type="evidence" value="ECO:0007669"/>
    <property type="project" value="TreeGrafter"/>
</dbReference>
<keyword evidence="5" id="KW-0804">Transcription</keyword>
<dbReference type="Proteomes" id="UP001149074">
    <property type="component" value="Unassembled WGS sequence"/>
</dbReference>
<dbReference type="InterPro" id="IPR001138">
    <property type="entry name" value="Zn2Cys6_DnaBD"/>
</dbReference>
<evidence type="ECO:0000256" key="5">
    <source>
        <dbReference type="ARBA" id="ARBA00023163"/>
    </source>
</evidence>
<dbReference type="CDD" id="cd12148">
    <property type="entry name" value="fungal_TF_MHR"/>
    <property type="match status" value="1"/>
</dbReference>
<sequence length="671" mass="75959">MDKTQKIGKRNRPPVSCEPCRTRKLKCNRQLPCDECLKRNRASSCKYASNADRNRVNSPARNNLDDRLRNIEKLVSSLVGPPNAAKESSKNMVSSHKRPDDPTVNNHAAFSELKESPPVLHDQNGEAFYTEPSHWMSILQDIKFVRAHLPSESETPSEPSGSDDPGLSPDLDISLNLGPCDRISMADVLTVLPAQPVSDMLLSKYFNSRYMVLGIVHYGKFRMEHIIPLACPPLFHPQCRDDILRQGQARYGLSSRDPLTASPSTSYCTMSHLRGYGTAKEYSIEALFLYLQSRFMNATSSTNQLWLELGTIIRLALRMGYHRDPDGLQNISAFDGEIRRRVWLHIFQIDALVSFQMGLPSMIPTEYCDAKLPSNLHDADISIEMDVVPPSRPLSEVTPMLYGIVKSGIMRIFKKIVMHTQPLASPDYSTILALSHEMKSVYEAVPDVLKRRSISDSFMDSSDIILERCTLELLYLKGIVVLHRRYVRNDLESSQFEPSRRYCLEAALEILSRQADIYKASLPGGRLHEDRWMITALTEHDFLLAAMIVCLDLSIQIESEAPEIAQIEGSESFTAKKFRALQMSREIWAANRNCPPQSHLASVVLDLMIRKVTEKQSGFYIMQDMGLAQPEIDPWVGAEFPYMESMSDMIDGSEAVDWSLLDRFFQNDITK</sequence>
<dbReference type="GO" id="GO:0001228">
    <property type="term" value="F:DNA-binding transcription activator activity, RNA polymerase II-specific"/>
    <property type="evidence" value="ECO:0007669"/>
    <property type="project" value="TreeGrafter"/>
</dbReference>
<dbReference type="AlphaFoldDB" id="A0A9W9KCH2"/>
<dbReference type="GO" id="GO:0008270">
    <property type="term" value="F:zinc ion binding"/>
    <property type="evidence" value="ECO:0007669"/>
    <property type="project" value="InterPro"/>
</dbReference>
<evidence type="ECO:0000256" key="2">
    <source>
        <dbReference type="ARBA" id="ARBA00022833"/>
    </source>
</evidence>
<dbReference type="EMBL" id="JAPQKI010000005">
    <property type="protein sequence ID" value="KAJ5099977.1"/>
    <property type="molecule type" value="Genomic_DNA"/>
</dbReference>
<evidence type="ECO:0000256" key="4">
    <source>
        <dbReference type="ARBA" id="ARBA00023125"/>
    </source>
</evidence>
<dbReference type="InterPro" id="IPR051430">
    <property type="entry name" value="Fungal_TF_Env_Response"/>
</dbReference>
<evidence type="ECO:0000256" key="7">
    <source>
        <dbReference type="SAM" id="MobiDB-lite"/>
    </source>
</evidence>
<dbReference type="SMART" id="SM00066">
    <property type="entry name" value="GAL4"/>
    <property type="match status" value="1"/>
</dbReference>
<evidence type="ECO:0000259" key="8">
    <source>
        <dbReference type="PROSITE" id="PS50048"/>
    </source>
</evidence>
<keyword evidence="6" id="KW-0539">Nucleus</keyword>
<evidence type="ECO:0000313" key="9">
    <source>
        <dbReference type="EMBL" id="KAJ5099977.1"/>
    </source>
</evidence>
<dbReference type="GeneID" id="81358450"/>
<keyword evidence="10" id="KW-1185">Reference proteome</keyword>
<dbReference type="CDD" id="cd00067">
    <property type="entry name" value="GAL4"/>
    <property type="match status" value="1"/>
</dbReference>
<dbReference type="InterPro" id="IPR036864">
    <property type="entry name" value="Zn2-C6_fun-type_DNA-bd_sf"/>
</dbReference>
<feature type="domain" description="Zn(2)-C6 fungal-type" evidence="8">
    <location>
        <begin position="16"/>
        <end position="47"/>
    </location>
</feature>
<dbReference type="PROSITE" id="PS50048">
    <property type="entry name" value="ZN2_CY6_FUNGAL_2"/>
    <property type="match status" value="1"/>
</dbReference>
<reference evidence="9" key="1">
    <citation type="submission" date="2022-11" db="EMBL/GenBank/DDBJ databases">
        <authorList>
            <person name="Petersen C."/>
        </authorList>
    </citation>
    <scope>NUCLEOTIDE SEQUENCE</scope>
    <source>
        <strain evidence="9">IBT 30761</strain>
    </source>
</reference>
<dbReference type="PANTHER" id="PTHR31944:SF131">
    <property type="entry name" value="HEME-RESPONSIVE ZINC FINGER TRANSCRIPTION FACTOR HAP1"/>
    <property type="match status" value="1"/>
</dbReference>
<organism evidence="9 10">
    <name type="scientific">Penicillium argentinense</name>
    <dbReference type="NCBI Taxonomy" id="1131581"/>
    <lineage>
        <taxon>Eukaryota</taxon>
        <taxon>Fungi</taxon>
        <taxon>Dikarya</taxon>
        <taxon>Ascomycota</taxon>
        <taxon>Pezizomycotina</taxon>
        <taxon>Eurotiomycetes</taxon>
        <taxon>Eurotiomycetidae</taxon>
        <taxon>Eurotiales</taxon>
        <taxon>Aspergillaceae</taxon>
        <taxon>Penicillium</taxon>
    </lineage>
</organism>
<dbReference type="OrthoDB" id="5431381at2759"/>
<dbReference type="RefSeq" id="XP_056475630.1">
    <property type="nucleotide sequence ID" value="XM_056619471.1"/>
</dbReference>
<dbReference type="Pfam" id="PF00172">
    <property type="entry name" value="Zn_clus"/>
    <property type="match status" value="1"/>
</dbReference>
<reference evidence="9" key="2">
    <citation type="journal article" date="2023" name="IMA Fungus">
        <title>Comparative genomic study of the Penicillium genus elucidates a diverse pangenome and 15 lateral gene transfer events.</title>
        <authorList>
            <person name="Petersen C."/>
            <person name="Sorensen T."/>
            <person name="Nielsen M.R."/>
            <person name="Sondergaard T.E."/>
            <person name="Sorensen J.L."/>
            <person name="Fitzpatrick D.A."/>
            <person name="Frisvad J.C."/>
            <person name="Nielsen K.L."/>
        </authorList>
    </citation>
    <scope>NUCLEOTIDE SEQUENCE</scope>
    <source>
        <strain evidence="9">IBT 30761</strain>
    </source>
</reference>
<keyword evidence="3" id="KW-0805">Transcription regulation</keyword>
<feature type="compositionally biased region" description="Low complexity" evidence="7">
    <location>
        <begin position="150"/>
        <end position="171"/>
    </location>
</feature>
<keyword evidence="2" id="KW-0862">Zinc</keyword>
<dbReference type="PROSITE" id="PS00463">
    <property type="entry name" value="ZN2_CY6_FUNGAL_1"/>
    <property type="match status" value="1"/>
</dbReference>
<keyword evidence="1" id="KW-0479">Metal-binding</keyword>
<dbReference type="SMART" id="SM00906">
    <property type="entry name" value="Fungal_trans"/>
    <property type="match status" value="1"/>
</dbReference>
<evidence type="ECO:0000256" key="3">
    <source>
        <dbReference type="ARBA" id="ARBA00023015"/>
    </source>
</evidence>
<accession>A0A9W9KCH2</accession>
<evidence type="ECO:0000256" key="6">
    <source>
        <dbReference type="ARBA" id="ARBA00023242"/>
    </source>
</evidence>
<comment type="caution">
    <text evidence="9">The sequence shown here is derived from an EMBL/GenBank/DDBJ whole genome shotgun (WGS) entry which is preliminary data.</text>
</comment>
<dbReference type="PANTHER" id="PTHR31944">
    <property type="entry name" value="HEME-RESPONSIVE ZINC FINGER TRANSCRIPTION FACTOR HAP1"/>
    <property type="match status" value="1"/>
</dbReference>
<dbReference type="GO" id="GO:0006351">
    <property type="term" value="P:DNA-templated transcription"/>
    <property type="evidence" value="ECO:0007669"/>
    <property type="project" value="InterPro"/>
</dbReference>
<name>A0A9W9KCH2_9EURO</name>
<dbReference type="Pfam" id="PF04082">
    <property type="entry name" value="Fungal_trans"/>
    <property type="match status" value="1"/>
</dbReference>
<dbReference type="GO" id="GO:0000978">
    <property type="term" value="F:RNA polymerase II cis-regulatory region sequence-specific DNA binding"/>
    <property type="evidence" value="ECO:0007669"/>
    <property type="project" value="TreeGrafter"/>
</dbReference>
<feature type="region of interest" description="Disordered" evidence="7">
    <location>
        <begin position="79"/>
        <end position="106"/>
    </location>
</feature>
<protein>
    <recommendedName>
        <fullName evidence="8">Zn(2)-C6 fungal-type domain-containing protein</fullName>
    </recommendedName>
</protein>
<dbReference type="SUPFAM" id="SSF57701">
    <property type="entry name" value="Zn2/Cys6 DNA-binding domain"/>
    <property type="match status" value="1"/>
</dbReference>
<gene>
    <name evidence="9" type="ORF">N7532_006978</name>
</gene>
<dbReference type="InterPro" id="IPR007219">
    <property type="entry name" value="XnlR_reg_dom"/>
</dbReference>
<dbReference type="Gene3D" id="4.10.240.10">
    <property type="entry name" value="Zn(2)-C6 fungal-type DNA-binding domain"/>
    <property type="match status" value="1"/>
</dbReference>
<feature type="region of interest" description="Disordered" evidence="7">
    <location>
        <begin position="149"/>
        <end position="171"/>
    </location>
</feature>
<keyword evidence="4" id="KW-0238">DNA-binding</keyword>
<evidence type="ECO:0000313" key="10">
    <source>
        <dbReference type="Proteomes" id="UP001149074"/>
    </source>
</evidence>
<evidence type="ECO:0000256" key="1">
    <source>
        <dbReference type="ARBA" id="ARBA00022723"/>
    </source>
</evidence>
<proteinExistence type="predicted"/>